<name>D4BMS6_BIFBR</name>
<dbReference type="Proteomes" id="UP000003191">
    <property type="component" value="Unassembled WGS sequence"/>
</dbReference>
<dbReference type="PATRIC" id="fig|518634.7.peg.473"/>
<dbReference type="HOGENOM" id="CLU_3096092_0_0_11"/>
<evidence type="ECO:0000313" key="1">
    <source>
        <dbReference type="EMBL" id="EFE88964.1"/>
    </source>
</evidence>
<comment type="caution">
    <text evidence="1">The sequence shown here is derived from an EMBL/GenBank/DDBJ whole genome shotgun (WGS) entry which is preliminary data.</text>
</comment>
<keyword evidence="2" id="KW-1185">Reference proteome</keyword>
<dbReference type="EMBL" id="ACCG02000009">
    <property type="protein sequence ID" value="EFE88964.1"/>
    <property type="molecule type" value="Genomic_DNA"/>
</dbReference>
<sequence length="51" mass="5214">MIGQFYCHELLLHIHAPAGGGCRQSRLGVISDGILPGPPSGATRHLPPAGG</sequence>
<proteinExistence type="predicted"/>
<accession>D4BMS6</accession>
<dbReference type="AlphaFoldDB" id="D4BMS6"/>
<gene>
    <name evidence="1" type="ORF">BIFBRE_03374</name>
</gene>
<reference evidence="1 2" key="1">
    <citation type="submission" date="2010-02" db="EMBL/GenBank/DDBJ databases">
        <authorList>
            <person name="Weinstock G."/>
            <person name="Sodergren E."/>
            <person name="Clifton S."/>
            <person name="Fulton L."/>
            <person name="Fulton B."/>
            <person name="Courtney L."/>
            <person name="Fronick C."/>
            <person name="Harrison M."/>
            <person name="Strong C."/>
            <person name="Farmer C."/>
            <person name="Delahaunty K."/>
            <person name="Markovic C."/>
            <person name="Hall O."/>
            <person name="Minx P."/>
            <person name="Tomlinson C."/>
            <person name="Mitreva M."/>
            <person name="Nelson J."/>
            <person name="Hou S."/>
            <person name="Wollam A."/>
            <person name="Pepin K.H."/>
            <person name="Johnson M."/>
            <person name="Bhonagiri V."/>
            <person name="Zhang X."/>
            <person name="Suruliraj S."/>
            <person name="Warren W."/>
            <person name="Chinwalla A."/>
            <person name="Mardis E.R."/>
            <person name="Wilson R.K."/>
        </authorList>
    </citation>
    <scope>NUCLEOTIDE SEQUENCE [LARGE SCALE GENOMIC DNA]</scope>
    <source>
        <strain evidence="1 2">DSM 20213</strain>
    </source>
</reference>
<organism evidence="1 2">
    <name type="scientific">Bifidobacterium breve DSM 20213 = JCM 1192</name>
    <dbReference type="NCBI Taxonomy" id="518634"/>
    <lineage>
        <taxon>Bacteria</taxon>
        <taxon>Bacillati</taxon>
        <taxon>Actinomycetota</taxon>
        <taxon>Actinomycetes</taxon>
        <taxon>Bifidobacteriales</taxon>
        <taxon>Bifidobacteriaceae</taxon>
        <taxon>Bifidobacterium</taxon>
    </lineage>
</organism>
<evidence type="ECO:0000313" key="2">
    <source>
        <dbReference type="Proteomes" id="UP000003191"/>
    </source>
</evidence>
<protein>
    <submittedName>
        <fullName evidence="1">Uncharacterized protein</fullName>
    </submittedName>
</protein>